<evidence type="ECO:0000313" key="4">
    <source>
        <dbReference type="Proteomes" id="UP000602759"/>
    </source>
</evidence>
<evidence type="ECO:0000259" key="2">
    <source>
        <dbReference type="Pfam" id="PF00534"/>
    </source>
</evidence>
<dbReference type="CDD" id="cd03801">
    <property type="entry name" value="GT4_PimA-like"/>
    <property type="match status" value="1"/>
</dbReference>
<keyword evidence="1" id="KW-0808">Transferase</keyword>
<dbReference type="Proteomes" id="UP000602759">
    <property type="component" value="Unassembled WGS sequence"/>
</dbReference>
<dbReference type="InterPro" id="IPR001296">
    <property type="entry name" value="Glyco_trans_1"/>
</dbReference>
<feature type="domain" description="Glycosyl transferase family 1" evidence="2">
    <location>
        <begin position="207"/>
        <end position="348"/>
    </location>
</feature>
<dbReference type="EMBL" id="JACOIK010000002">
    <property type="protein sequence ID" value="MBD1431814.1"/>
    <property type="molecule type" value="Genomic_DNA"/>
</dbReference>
<dbReference type="PANTHER" id="PTHR46401">
    <property type="entry name" value="GLYCOSYLTRANSFERASE WBBK-RELATED"/>
    <property type="match status" value="1"/>
</dbReference>
<dbReference type="RefSeq" id="WP_190992833.1">
    <property type="nucleotide sequence ID" value="NZ_JACOIK010000002.1"/>
</dbReference>
<reference evidence="3 4" key="1">
    <citation type="submission" date="2020-08" db="EMBL/GenBank/DDBJ databases">
        <title>Sphingobacterium sp. DN00404 isolated from aquaculture water.</title>
        <authorList>
            <person name="Zhang M."/>
        </authorList>
    </citation>
    <scope>NUCLEOTIDE SEQUENCE [LARGE SCALE GENOMIC DNA]</scope>
    <source>
        <strain evidence="3 4">DN00404</strain>
    </source>
</reference>
<dbReference type="Gene3D" id="3.40.50.2000">
    <property type="entry name" value="Glycogen Phosphorylase B"/>
    <property type="match status" value="2"/>
</dbReference>
<dbReference type="PANTHER" id="PTHR46401:SF2">
    <property type="entry name" value="GLYCOSYLTRANSFERASE WBBK-RELATED"/>
    <property type="match status" value="1"/>
</dbReference>
<comment type="caution">
    <text evidence="3">The sequence shown here is derived from an EMBL/GenBank/DDBJ whole genome shotgun (WGS) entry which is preliminary data.</text>
</comment>
<sequence>MRVLYVTYPWFLDFSIEYIKELSKHVELHVLVVCPENRTSGTIFKLKRKIPFIKNKLYTLGDISDQIQDAPYFEEYIESCASFLFSFSPEKWMSFKNIQYNLALYKYLKRLQIDLIHFDDISIELIWLSFFIRKKKILIDVHDPVAHTGEKNMRRNIIRKCYYGLANGFITYSNFSARIFSENYHKKPSVLSLTPYTFYTKYEQTSEIQREDYILFFGRISAYKGIEKLIFAFRDLKKEFPNMKLLIAGKSVYNYRIPDALHEVEGVIIDDRFIPNDEMANLIRGCRFVVCPYEDASQSGVVMTALAFGKKLVVSKVGGLFEPINYLNGVVYENTNSQHLTQAMKHMLVQLESSLSGDKSVVSYKNTIKYNVVELIKIYERIINVK</sequence>
<proteinExistence type="predicted"/>
<keyword evidence="4" id="KW-1185">Reference proteome</keyword>
<gene>
    <name evidence="3" type="ORF">H8B06_03170</name>
</gene>
<evidence type="ECO:0000256" key="1">
    <source>
        <dbReference type="ARBA" id="ARBA00022679"/>
    </source>
</evidence>
<dbReference type="Pfam" id="PF00534">
    <property type="entry name" value="Glycos_transf_1"/>
    <property type="match status" value="1"/>
</dbReference>
<organism evidence="3 4">
    <name type="scientific">Sphingobacterium micropteri</name>
    <dbReference type="NCBI Taxonomy" id="2763501"/>
    <lineage>
        <taxon>Bacteria</taxon>
        <taxon>Pseudomonadati</taxon>
        <taxon>Bacteroidota</taxon>
        <taxon>Sphingobacteriia</taxon>
        <taxon>Sphingobacteriales</taxon>
        <taxon>Sphingobacteriaceae</taxon>
        <taxon>Sphingobacterium</taxon>
    </lineage>
</organism>
<dbReference type="SUPFAM" id="SSF53756">
    <property type="entry name" value="UDP-Glycosyltransferase/glycogen phosphorylase"/>
    <property type="match status" value="1"/>
</dbReference>
<protein>
    <submittedName>
        <fullName evidence="3">Glycosyltransferase family 4 protein</fullName>
    </submittedName>
</protein>
<accession>A0ABR7YKG4</accession>
<name>A0ABR7YKG4_9SPHI</name>
<evidence type="ECO:0000313" key="3">
    <source>
        <dbReference type="EMBL" id="MBD1431814.1"/>
    </source>
</evidence>